<name>A0A3B0ZNC5_9ZZZZ</name>
<protein>
    <recommendedName>
        <fullName evidence="1">FHA domain-containing protein</fullName>
    </recommendedName>
</protein>
<dbReference type="Pfam" id="PF00498">
    <property type="entry name" value="FHA"/>
    <property type="match status" value="1"/>
</dbReference>
<dbReference type="SUPFAM" id="SSF49879">
    <property type="entry name" value="SMAD/FHA domain"/>
    <property type="match status" value="1"/>
</dbReference>
<dbReference type="AlphaFoldDB" id="A0A3B0ZNC5"/>
<dbReference type="SMART" id="SM00240">
    <property type="entry name" value="FHA"/>
    <property type="match status" value="1"/>
</dbReference>
<dbReference type="PANTHER" id="PTHR23308">
    <property type="entry name" value="NUCLEAR INHIBITOR OF PROTEIN PHOSPHATASE-1"/>
    <property type="match status" value="1"/>
</dbReference>
<dbReference type="InterPro" id="IPR050923">
    <property type="entry name" value="Cell_Proc_Reg/RNA_Proc"/>
</dbReference>
<reference evidence="2" key="1">
    <citation type="submission" date="2018-06" db="EMBL/GenBank/DDBJ databases">
        <authorList>
            <person name="Zhirakovskaya E."/>
        </authorList>
    </citation>
    <scope>NUCLEOTIDE SEQUENCE</scope>
</reference>
<sequence>MQAMAQERSKLIITLDGAIVNEYFINKDSISIGRKLNNDIQLDELTVSGNHSLIQTIDDETFVKDNASTNGTLLNGVRIKKSALKHGDIIQIGNYQFAYHDAQDEYQPTMFIKAEVDDVKKEVENIKKEITVSNTTDISDIPFAGVRVLNGPLKSKVLELRKPFNTIGFDGKKLAIIARNPDGYTISALNDRSFRRQTDIPKINGSTLGNDFKKLNDHDVIELLETQIEFFYYR</sequence>
<evidence type="ECO:0000259" key="1">
    <source>
        <dbReference type="PROSITE" id="PS50006"/>
    </source>
</evidence>
<evidence type="ECO:0000313" key="2">
    <source>
        <dbReference type="EMBL" id="VAW93171.1"/>
    </source>
</evidence>
<dbReference type="EMBL" id="UOFS01000013">
    <property type="protein sequence ID" value="VAW93171.1"/>
    <property type="molecule type" value="Genomic_DNA"/>
</dbReference>
<organism evidence="2">
    <name type="scientific">hydrothermal vent metagenome</name>
    <dbReference type="NCBI Taxonomy" id="652676"/>
    <lineage>
        <taxon>unclassified sequences</taxon>
        <taxon>metagenomes</taxon>
        <taxon>ecological metagenomes</taxon>
    </lineage>
</organism>
<accession>A0A3B0ZNC5</accession>
<dbReference type="PROSITE" id="PS50006">
    <property type="entry name" value="FHA_DOMAIN"/>
    <property type="match status" value="1"/>
</dbReference>
<feature type="domain" description="FHA" evidence="1">
    <location>
        <begin position="30"/>
        <end position="79"/>
    </location>
</feature>
<dbReference type="Gene3D" id="2.60.200.20">
    <property type="match status" value="1"/>
</dbReference>
<gene>
    <name evidence="2" type="ORF">MNBD_GAMMA22-673</name>
</gene>
<dbReference type="InterPro" id="IPR000253">
    <property type="entry name" value="FHA_dom"/>
</dbReference>
<dbReference type="CDD" id="cd00060">
    <property type="entry name" value="FHA"/>
    <property type="match status" value="1"/>
</dbReference>
<proteinExistence type="predicted"/>
<dbReference type="InterPro" id="IPR008984">
    <property type="entry name" value="SMAD_FHA_dom_sf"/>
</dbReference>